<accession>A0ABW1VIB1</accession>
<gene>
    <name evidence="4" type="ORF">ACFQB0_10610</name>
</gene>
<sequence>MPRTRRTLSSSLTAAALITGLTIGMPTGAYAANAGPALLAPSVTTQPASATAVEAEDAGFTIAFIGGPEPTVQWERSDDEGATWEAIQGANNDTATTDTLALTGVTTDDSGAQFRASVVNDGGAVTSEAATLTVTPVTAEVPDGSNTDAPDASATAPASMDVDASAPTGVGNSPQEVETSDSDGAALTDGARGVSATAPDVVNGKRITSPSALASSATPAPGTYTITANPYVPPGVSATVSAEVGALLGVSLIASLIVSLIVSLIASLQRARLDASRSTTGDEYELATAAFVPSFVTIQVFEVWSINQIPGFQTVDLAGQALASVSPPTDHANPLAYLLSDGTREQLRVTTVEQGEVAFETRKLGTIVVIDGDSGTAWQHTKTFASDVGTTMSYWTTGKLEASSLRMGYDTLDALGLFSSFLGEESSTQREAETIAALRDDGDYTDPEVHLYTFGLDMSLENLPHATTAKRRSFMLPLGNGKNSLSGTVPVGSSDDSVYLVSGTVGEGITVAVKLDEANNGTTAAFDLVNRDENTLATGSMPQRALWNAATGKSNDIDTEQTEDTEIAYVVVVHEAPTLIEKPNAAEGLVYDGTTQIGLTEREGHVLSIAPSATDAGDYVAQSTLKDGHV</sequence>
<dbReference type="PROSITE" id="PS50835">
    <property type="entry name" value="IG_LIKE"/>
    <property type="match status" value="1"/>
</dbReference>
<name>A0ABW1VIB1_9MICO</name>
<dbReference type="Proteomes" id="UP001596306">
    <property type="component" value="Unassembled WGS sequence"/>
</dbReference>
<evidence type="ECO:0000313" key="4">
    <source>
        <dbReference type="EMBL" id="MFC6356558.1"/>
    </source>
</evidence>
<feature type="region of interest" description="Disordered" evidence="1">
    <location>
        <begin position="135"/>
        <end position="202"/>
    </location>
</feature>
<dbReference type="InterPro" id="IPR036179">
    <property type="entry name" value="Ig-like_dom_sf"/>
</dbReference>
<evidence type="ECO:0000259" key="3">
    <source>
        <dbReference type="PROSITE" id="PS50835"/>
    </source>
</evidence>
<dbReference type="Pfam" id="PF07679">
    <property type="entry name" value="I-set"/>
    <property type="match status" value="1"/>
</dbReference>
<feature type="signal peptide" evidence="2">
    <location>
        <begin position="1"/>
        <end position="31"/>
    </location>
</feature>
<protein>
    <recommendedName>
        <fullName evidence="3">Ig-like domain-containing protein</fullName>
    </recommendedName>
</protein>
<feature type="domain" description="Ig-like" evidence="3">
    <location>
        <begin position="41"/>
        <end position="133"/>
    </location>
</feature>
<evidence type="ECO:0000256" key="1">
    <source>
        <dbReference type="SAM" id="MobiDB-lite"/>
    </source>
</evidence>
<dbReference type="InterPro" id="IPR013783">
    <property type="entry name" value="Ig-like_fold"/>
</dbReference>
<keyword evidence="2" id="KW-0732">Signal</keyword>
<dbReference type="SUPFAM" id="SSF48726">
    <property type="entry name" value="Immunoglobulin"/>
    <property type="match status" value="1"/>
</dbReference>
<dbReference type="InterPro" id="IPR013098">
    <property type="entry name" value="Ig_I-set"/>
</dbReference>
<dbReference type="InterPro" id="IPR007110">
    <property type="entry name" value="Ig-like_dom"/>
</dbReference>
<dbReference type="Gene3D" id="2.60.40.10">
    <property type="entry name" value="Immunoglobulins"/>
    <property type="match status" value="1"/>
</dbReference>
<feature type="compositionally biased region" description="Low complexity" evidence="1">
    <location>
        <begin position="147"/>
        <end position="159"/>
    </location>
</feature>
<dbReference type="RefSeq" id="WP_386731141.1">
    <property type="nucleotide sequence ID" value="NZ_JBHSTP010000002.1"/>
</dbReference>
<proteinExistence type="predicted"/>
<comment type="caution">
    <text evidence="4">The sequence shown here is derived from an EMBL/GenBank/DDBJ whole genome shotgun (WGS) entry which is preliminary data.</text>
</comment>
<evidence type="ECO:0000256" key="2">
    <source>
        <dbReference type="SAM" id="SignalP"/>
    </source>
</evidence>
<evidence type="ECO:0000313" key="5">
    <source>
        <dbReference type="Proteomes" id="UP001596306"/>
    </source>
</evidence>
<reference evidence="5" key="1">
    <citation type="journal article" date="2019" name="Int. J. Syst. Evol. Microbiol.">
        <title>The Global Catalogue of Microorganisms (GCM) 10K type strain sequencing project: providing services to taxonomists for standard genome sequencing and annotation.</title>
        <authorList>
            <consortium name="The Broad Institute Genomics Platform"/>
            <consortium name="The Broad Institute Genome Sequencing Center for Infectious Disease"/>
            <person name="Wu L."/>
            <person name="Ma J."/>
        </authorList>
    </citation>
    <scope>NUCLEOTIDE SEQUENCE [LARGE SCALE GENOMIC DNA]</scope>
    <source>
        <strain evidence="5">CCUG 43304</strain>
    </source>
</reference>
<feature type="chain" id="PRO_5047265257" description="Ig-like domain-containing protein" evidence="2">
    <location>
        <begin position="32"/>
        <end position="630"/>
    </location>
</feature>
<dbReference type="EMBL" id="JBHSTP010000002">
    <property type="protein sequence ID" value="MFC6356558.1"/>
    <property type="molecule type" value="Genomic_DNA"/>
</dbReference>
<keyword evidence="5" id="KW-1185">Reference proteome</keyword>
<organism evidence="4 5">
    <name type="scientific">Luethyella okanaganae</name>
    <dbReference type="NCBI Taxonomy" id="69372"/>
    <lineage>
        <taxon>Bacteria</taxon>
        <taxon>Bacillati</taxon>
        <taxon>Actinomycetota</taxon>
        <taxon>Actinomycetes</taxon>
        <taxon>Micrococcales</taxon>
        <taxon>Microbacteriaceae</taxon>
        <taxon>Luethyella</taxon>
    </lineage>
</organism>